<dbReference type="GeneID" id="78773449"/>
<protein>
    <submittedName>
        <fullName evidence="1">Uncharacterized protein</fullName>
    </submittedName>
</protein>
<evidence type="ECO:0000313" key="1">
    <source>
        <dbReference type="EMBL" id="KAF1771127.1"/>
    </source>
</evidence>
<dbReference type="EMBL" id="WUAV01000001">
    <property type="protein sequence ID" value="KAF1771127.1"/>
    <property type="molecule type" value="Genomic_DNA"/>
</dbReference>
<reference evidence="1 2" key="1">
    <citation type="submission" date="2019-12" db="EMBL/GenBank/DDBJ databases">
        <title>Chromosome-level assembly of the Caenorhabditis remanei genome.</title>
        <authorList>
            <person name="Teterina A.A."/>
            <person name="Willis J.H."/>
            <person name="Phillips P.C."/>
        </authorList>
    </citation>
    <scope>NUCLEOTIDE SEQUENCE [LARGE SCALE GENOMIC DNA]</scope>
    <source>
        <strain evidence="1 2">PX506</strain>
        <tissue evidence="1">Whole organism</tissue>
    </source>
</reference>
<comment type="caution">
    <text evidence="1">The sequence shown here is derived from an EMBL/GenBank/DDBJ whole genome shotgun (WGS) entry which is preliminary data.</text>
</comment>
<dbReference type="RefSeq" id="XP_053592358.1">
    <property type="nucleotide sequence ID" value="XM_053723713.1"/>
</dbReference>
<dbReference type="Proteomes" id="UP000483820">
    <property type="component" value="Chromosome I"/>
</dbReference>
<gene>
    <name evidence="1" type="ORF">GCK72_002952</name>
</gene>
<sequence>MNRSSFKPEFLMPADLFTLMKSLRRGLVVGSKQIVNRVSEDDATGGHSFDNCTFCPTTVSIIKTLPSIPFVLAWIILNTSYENELLML</sequence>
<dbReference type="KEGG" id="crq:GCK72_002952"/>
<dbReference type="CTD" id="78773449"/>
<accession>A0A6A5HXC5</accession>
<proteinExistence type="predicted"/>
<evidence type="ECO:0000313" key="2">
    <source>
        <dbReference type="Proteomes" id="UP000483820"/>
    </source>
</evidence>
<name>A0A6A5HXC5_CAERE</name>
<organism evidence="1 2">
    <name type="scientific">Caenorhabditis remanei</name>
    <name type="common">Caenorhabditis vulgaris</name>
    <dbReference type="NCBI Taxonomy" id="31234"/>
    <lineage>
        <taxon>Eukaryota</taxon>
        <taxon>Metazoa</taxon>
        <taxon>Ecdysozoa</taxon>
        <taxon>Nematoda</taxon>
        <taxon>Chromadorea</taxon>
        <taxon>Rhabditida</taxon>
        <taxon>Rhabditina</taxon>
        <taxon>Rhabditomorpha</taxon>
        <taxon>Rhabditoidea</taxon>
        <taxon>Rhabditidae</taxon>
        <taxon>Peloderinae</taxon>
        <taxon>Caenorhabditis</taxon>
    </lineage>
</organism>
<dbReference type="AlphaFoldDB" id="A0A6A5HXC5"/>